<dbReference type="InterPro" id="IPR027291">
    <property type="entry name" value="Glyco_hydro_38_N_sf"/>
</dbReference>
<dbReference type="eggNOG" id="COG0383">
    <property type="taxonomic scope" value="Bacteria"/>
</dbReference>
<dbReference type="CDD" id="cd10789">
    <property type="entry name" value="GH38N_AMII_ER_cytosolic"/>
    <property type="match status" value="1"/>
</dbReference>
<reference evidence="6 7" key="2">
    <citation type="journal article" date="2009" name="Proc. Natl. Acad. Sci. U.S.A.">
        <title>On the chimeric nature, thermophilic origin, and phylogenetic placement of the Thermotogales.</title>
        <authorList>
            <person name="Zhaxybayeva O."/>
            <person name="Swithers K.S."/>
            <person name="Lapierre P."/>
            <person name="Fournier G.P."/>
            <person name="Bickhart D.M."/>
            <person name="DeBoy R.T."/>
            <person name="Nelson K.E."/>
            <person name="Nesbo C.L."/>
            <person name="Doolittle W.F."/>
            <person name="Gogarten J.P."/>
            <person name="Noll K.M."/>
        </authorList>
    </citation>
    <scope>NUCLEOTIDE SEQUENCE [LARGE SCALE GENOMIC DNA]</scope>
    <source>
        <strain evidence="7">ATCC BAA-301 / DSM 14385 / NBRC 107922 / TMO</strain>
    </source>
</reference>
<dbReference type="SUPFAM" id="SSF88688">
    <property type="entry name" value="Families 57/38 glycoside transferase middle domain"/>
    <property type="match status" value="1"/>
</dbReference>
<gene>
    <name evidence="6" type="ordered locus">Tlet_0117</name>
</gene>
<feature type="domain" description="Glycoside hydrolase family 38 central" evidence="5">
    <location>
        <begin position="523"/>
        <end position="596"/>
    </location>
</feature>
<protein>
    <submittedName>
        <fullName evidence="6">Alpha-mannosidase</fullName>
        <ecNumber evidence="6">3.2.1.24</ecNumber>
    </submittedName>
</protein>
<dbReference type="Proteomes" id="UP000002016">
    <property type="component" value="Chromosome"/>
</dbReference>
<dbReference type="FunFam" id="2.70.98.30:FF:000010">
    <property type="entry name" value="Cytosolic alpha-mannosidase"/>
    <property type="match status" value="1"/>
</dbReference>
<dbReference type="PANTHER" id="PTHR46017:SF1">
    <property type="entry name" value="ALPHA-MANNOSIDASE 2C1"/>
    <property type="match status" value="1"/>
</dbReference>
<dbReference type="GO" id="GO:0006013">
    <property type="term" value="P:mannose metabolic process"/>
    <property type="evidence" value="ECO:0007669"/>
    <property type="project" value="InterPro"/>
</dbReference>
<evidence type="ECO:0000256" key="3">
    <source>
        <dbReference type="ARBA" id="ARBA00022801"/>
    </source>
</evidence>
<dbReference type="STRING" id="416591.Tlet_0117"/>
<evidence type="ECO:0000256" key="4">
    <source>
        <dbReference type="ARBA" id="ARBA00023295"/>
    </source>
</evidence>
<dbReference type="SMART" id="SM00872">
    <property type="entry name" value="Alpha-mann_mid"/>
    <property type="match status" value="1"/>
</dbReference>
<dbReference type="GO" id="GO:0009313">
    <property type="term" value="P:oligosaccharide catabolic process"/>
    <property type="evidence" value="ECO:0007669"/>
    <property type="project" value="TreeGrafter"/>
</dbReference>
<keyword evidence="4 6" id="KW-0326">Glycosidase</keyword>
<evidence type="ECO:0000259" key="5">
    <source>
        <dbReference type="SMART" id="SM00872"/>
    </source>
</evidence>
<dbReference type="AlphaFoldDB" id="A8F3F3"/>
<evidence type="ECO:0000256" key="1">
    <source>
        <dbReference type="ARBA" id="ARBA00009792"/>
    </source>
</evidence>
<dbReference type="InterPro" id="IPR011330">
    <property type="entry name" value="Glyco_hydro/deAcase_b/a-brl"/>
</dbReference>
<dbReference type="KEGG" id="tle:Tlet_0117"/>
<dbReference type="SUPFAM" id="SSF88713">
    <property type="entry name" value="Glycoside hydrolase/deacetylase"/>
    <property type="match status" value="1"/>
</dbReference>
<dbReference type="InterPro" id="IPR011013">
    <property type="entry name" value="Gal_mutarotase_sf_dom"/>
</dbReference>
<dbReference type="GO" id="GO:0046872">
    <property type="term" value="F:metal ion binding"/>
    <property type="evidence" value="ECO:0007669"/>
    <property type="project" value="UniProtKB-KW"/>
</dbReference>
<keyword evidence="2" id="KW-0479">Metal-binding</keyword>
<dbReference type="InterPro" id="IPR015341">
    <property type="entry name" value="Glyco_hydro_38_cen"/>
</dbReference>
<comment type="similarity">
    <text evidence="1">Belongs to the glycosyl hydrolase 38 family.</text>
</comment>
<evidence type="ECO:0000256" key="2">
    <source>
        <dbReference type="ARBA" id="ARBA00022723"/>
    </source>
</evidence>
<accession>A8F3F3</accession>
<dbReference type="FunFam" id="3.20.110.10:FF:000002">
    <property type="entry name" value="alpha-mannosidase 2C1 isoform X1"/>
    <property type="match status" value="1"/>
</dbReference>
<keyword evidence="7" id="KW-1185">Reference proteome</keyword>
<dbReference type="EC" id="3.2.1.24" evidence="6"/>
<dbReference type="Pfam" id="PF07748">
    <property type="entry name" value="Glyco_hydro_38C"/>
    <property type="match status" value="1"/>
</dbReference>
<dbReference type="CAZy" id="GH38">
    <property type="family name" value="Glycoside Hydrolase Family 38"/>
</dbReference>
<dbReference type="GO" id="GO:0030246">
    <property type="term" value="F:carbohydrate binding"/>
    <property type="evidence" value="ECO:0007669"/>
    <property type="project" value="InterPro"/>
</dbReference>
<dbReference type="PANTHER" id="PTHR46017">
    <property type="entry name" value="ALPHA-MANNOSIDASE 2C1"/>
    <property type="match status" value="1"/>
</dbReference>
<dbReference type="Pfam" id="PF01074">
    <property type="entry name" value="Glyco_hydro_38N"/>
    <property type="match status" value="1"/>
</dbReference>
<dbReference type="InterPro" id="IPR037094">
    <property type="entry name" value="Glyco_hydro_38_cen_sf"/>
</dbReference>
<reference evidence="6 7" key="1">
    <citation type="submission" date="2007-08" db="EMBL/GenBank/DDBJ databases">
        <title>Complete sequence of Thermotoga lettingae TMO.</title>
        <authorList>
            <consortium name="US DOE Joint Genome Institute"/>
            <person name="Copeland A."/>
            <person name="Lucas S."/>
            <person name="Lapidus A."/>
            <person name="Barry K."/>
            <person name="Glavina del Rio T."/>
            <person name="Dalin E."/>
            <person name="Tice H."/>
            <person name="Pitluck S."/>
            <person name="Foster B."/>
            <person name="Bruce D."/>
            <person name="Schmutz J."/>
            <person name="Larimer F."/>
            <person name="Land M."/>
            <person name="Hauser L."/>
            <person name="Kyrpides N."/>
            <person name="Mikhailova N."/>
            <person name="Nelson K."/>
            <person name="Gogarten J.P."/>
            <person name="Noll K."/>
            <person name="Richardson P."/>
        </authorList>
    </citation>
    <scope>NUCLEOTIDE SEQUENCE [LARGE SCALE GENOMIC DNA]</scope>
    <source>
        <strain evidence="7">ATCC BAA-301 / DSM 14385 / NBRC 107922 / TMO</strain>
    </source>
</reference>
<dbReference type="RefSeq" id="WP_012002168.1">
    <property type="nucleotide sequence ID" value="NC_009828.1"/>
</dbReference>
<dbReference type="InterPro" id="IPR028995">
    <property type="entry name" value="Glyco_hydro_57/38_cen_sf"/>
</dbReference>
<name>A8F3F3_PSELT</name>
<dbReference type="InterPro" id="IPR000602">
    <property type="entry name" value="Glyco_hydro_38_N"/>
</dbReference>
<dbReference type="Pfam" id="PF09261">
    <property type="entry name" value="Alpha-mann_mid"/>
    <property type="match status" value="1"/>
</dbReference>
<dbReference type="GO" id="GO:0004559">
    <property type="term" value="F:alpha-mannosidase activity"/>
    <property type="evidence" value="ECO:0007669"/>
    <property type="project" value="UniProtKB-EC"/>
</dbReference>
<keyword evidence="3 6" id="KW-0378">Hydrolase</keyword>
<dbReference type="Gene3D" id="1.20.1270.50">
    <property type="entry name" value="Glycoside hydrolase family 38, central domain"/>
    <property type="match status" value="1"/>
</dbReference>
<dbReference type="Gene3D" id="2.70.98.30">
    <property type="entry name" value="Golgi alpha-mannosidase II, domain 4"/>
    <property type="match status" value="1"/>
</dbReference>
<evidence type="ECO:0000313" key="7">
    <source>
        <dbReference type="Proteomes" id="UP000002016"/>
    </source>
</evidence>
<proteinExistence type="inferred from homology"/>
<dbReference type="OrthoDB" id="9772207at2"/>
<dbReference type="Gene3D" id="3.20.110.10">
    <property type="entry name" value="Glycoside hydrolase 38, N terminal domain"/>
    <property type="match status" value="1"/>
</dbReference>
<dbReference type="HOGENOM" id="CLU_003442_1_0_0"/>
<dbReference type="EMBL" id="CP000812">
    <property type="protein sequence ID" value="ABV32687.1"/>
    <property type="molecule type" value="Genomic_DNA"/>
</dbReference>
<dbReference type="InterPro" id="IPR041147">
    <property type="entry name" value="GH38_C"/>
</dbReference>
<evidence type="ECO:0000313" key="6">
    <source>
        <dbReference type="EMBL" id="ABV32687.1"/>
    </source>
</evidence>
<organism evidence="6 7">
    <name type="scientific">Pseudothermotoga lettingae (strain ATCC BAA-301 / DSM 14385 / NBRC 107922 / TMO)</name>
    <name type="common">Thermotoga lettingae</name>
    <dbReference type="NCBI Taxonomy" id="416591"/>
    <lineage>
        <taxon>Bacteria</taxon>
        <taxon>Thermotogati</taxon>
        <taxon>Thermotogota</taxon>
        <taxon>Thermotogae</taxon>
        <taxon>Thermotogales</taxon>
        <taxon>Thermotogaceae</taxon>
        <taxon>Pseudothermotoga</taxon>
    </lineage>
</organism>
<dbReference type="InterPro" id="IPR011682">
    <property type="entry name" value="Glyco_hydro_38_C"/>
</dbReference>
<dbReference type="SUPFAM" id="SSF74650">
    <property type="entry name" value="Galactose mutarotase-like"/>
    <property type="match status" value="1"/>
</dbReference>
<dbReference type="Pfam" id="PF17677">
    <property type="entry name" value="Glyco_hydro38C2"/>
    <property type="match status" value="1"/>
</dbReference>
<sequence>MDKKFFYRLLKSISEILPYTISEQRPLKAWYFTNGPIEEKPLDYEKTITFPFKWDFEKSPVWFMKDLEPVLLQENQRAYLKLWFGGESLILVDGKPYGEINEYHKLLNITPLCDGKTHRVEAQVMPRGLFGKPQEPVFSEAFLLIIDEEISEILKTVEITVRAANILEEPVSKKLSDICDEFLSNVWVPRDTKTYLKTAQQDIGVKGEIESVWNTPKFEEFTGIKLQEELKEQLINKYKVFKSKLEKLKREHPPVGTIHLVGHSHIDYAWLWPVEETKRKIARTFANAVMLSKMFPEFVFSQSSAQIYQDLKEKYPELYETVKQLVEQNKWEPVGGMWVESDCNVPTIESLIRQFYYGQKFFEREFGKKSRVCWLPDVFGFSWVLPQILKQADIEYFVTTKLNWNDTTEFPYDLCIWRGIDGSEVLYCSFNNPNEGYNGRIDPDTVYKTWKNFRQKELTDKVLLSFGYGDGGGGPTEEMLQNYRILKEFPDLPKLEIQSVEKYFESLELQKNLPIWDDELYLECHRGTYTSQSNIKKLHKDAEDALYFSEVVSVFCKHNYSDELDELWKIVLRNEFHDILPGSSIKEVYQDAERELSYVKEKATEIFEKAINSITKKNKSIISILNLSSFPKRCVFSLNENLKLSLDREVVFSQKTFDGRYIYFVDRKIEPFSKIELKISGADDEQPEQSLTKDNLSMENEYLKISVKEDGSVQVYDKELGKFAFDKCGNILKMHKNIPYYWDNWDIADGVEKTGFTLKASKIMKIESGPIREIIRVEYEAEGSKIIQDYILAKKSKRLDIKTKIDWHTRRALLRAYFPVNVLTRKAIFDISGGFIERSSHKNTKYEQARFEVPAHRWADLSQTDFGVTILNDGKYGYSVHQNTIALSLIKAGIFPDFFADEGLHEFTYSVYTHHSEIKAIVEESEDLNKPLTVIKGELEIPHTILKITPNNFKVTCFRKNTQGNIVLRLVEIFGTSGKLSLEMPWHKGNISLSDILEEKRQQVSFPMNYHPFKIYTLIL</sequence>